<dbReference type="EMBL" id="GBXM01074255">
    <property type="protein sequence ID" value="JAH34322.1"/>
    <property type="molecule type" value="Transcribed_RNA"/>
</dbReference>
<organism evidence="1">
    <name type="scientific">Anguilla anguilla</name>
    <name type="common">European freshwater eel</name>
    <name type="synonym">Muraena anguilla</name>
    <dbReference type="NCBI Taxonomy" id="7936"/>
    <lineage>
        <taxon>Eukaryota</taxon>
        <taxon>Metazoa</taxon>
        <taxon>Chordata</taxon>
        <taxon>Craniata</taxon>
        <taxon>Vertebrata</taxon>
        <taxon>Euteleostomi</taxon>
        <taxon>Actinopterygii</taxon>
        <taxon>Neopterygii</taxon>
        <taxon>Teleostei</taxon>
        <taxon>Anguilliformes</taxon>
        <taxon>Anguillidae</taxon>
        <taxon>Anguilla</taxon>
    </lineage>
</organism>
<name>A0A0E9RZK3_ANGAN</name>
<evidence type="ECO:0000313" key="1">
    <source>
        <dbReference type="EMBL" id="JAH34322.1"/>
    </source>
</evidence>
<protein>
    <submittedName>
        <fullName evidence="1">Uncharacterized protein</fullName>
    </submittedName>
</protein>
<reference evidence="1" key="1">
    <citation type="submission" date="2014-11" db="EMBL/GenBank/DDBJ databases">
        <authorList>
            <person name="Amaro Gonzalez C."/>
        </authorList>
    </citation>
    <scope>NUCLEOTIDE SEQUENCE</scope>
</reference>
<dbReference type="AlphaFoldDB" id="A0A0E9RZK3"/>
<sequence length="39" mass="4297">MHGRVHNGQIYIFRVNILPGHNQKGIAGKTMTHNTGANI</sequence>
<accession>A0A0E9RZK3</accession>
<proteinExistence type="predicted"/>
<reference evidence="1" key="2">
    <citation type="journal article" date="2015" name="Fish Shellfish Immunol.">
        <title>Early steps in the European eel (Anguilla anguilla)-Vibrio vulnificus interaction in the gills: Role of the RtxA13 toxin.</title>
        <authorList>
            <person name="Callol A."/>
            <person name="Pajuelo D."/>
            <person name="Ebbesson L."/>
            <person name="Teles M."/>
            <person name="MacKenzie S."/>
            <person name="Amaro C."/>
        </authorList>
    </citation>
    <scope>NUCLEOTIDE SEQUENCE</scope>
</reference>